<keyword evidence="8" id="KW-1185">Reference proteome</keyword>
<evidence type="ECO:0000313" key="8">
    <source>
        <dbReference type="Proteomes" id="UP001314169"/>
    </source>
</evidence>
<dbReference type="PANTHER" id="PTHR13943:SF31">
    <property type="entry name" value="PHOSPHOLIPASE A AND ACYLTRANSFERASE 3"/>
    <property type="match status" value="1"/>
</dbReference>
<evidence type="ECO:0000256" key="1">
    <source>
        <dbReference type="ARBA" id="ARBA00007824"/>
    </source>
</evidence>
<dbReference type="Proteomes" id="UP001314169">
    <property type="component" value="Chromosome 9"/>
</dbReference>
<name>A0ABP0AGJ8_PIPNA</name>
<feature type="transmembrane region" description="Helical" evidence="5">
    <location>
        <begin position="134"/>
        <end position="158"/>
    </location>
</feature>
<evidence type="ECO:0000313" key="7">
    <source>
        <dbReference type="EMBL" id="CAK6449657.1"/>
    </source>
</evidence>
<comment type="similarity">
    <text evidence="1">Belongs to the H-rev107 family.</text>
</comment>
<evidence type="ECO:0000259" key="6">
    <source>
        <dbReference type="PROSITE" id="PS51934"/>
    </source>
</evidence>
<feature type="domain" description="LRAT" evidence="6">
    <location>
        <begin position="13"/>
        <end position="129"/>
    </location>
</feature>
<evidence type="ECO:0000256" key="5">
    <source>
        <dbReference type="SAM" id="Phobius"/>
    </source>
</evidence>
<dbReference type="InterPro" id="IPR051496">
    <property type="entry name" value="H-rev107_PLA/AT"/>
</dbReference>
<sequence>MALSQAKPQPGDLIEIFRLGYQHWALYVGNGYVVHLAPPSEIAGAGPASLMSALTDKATVKKELLYFVAGRDKYRVNNKHDGKYAPLPPREIVQRAEALVGQEMLYKLTSANCEHFVNKLRYGVPRSDQVTQAVVAGGVSVGVVAGCVLLGLGIGALVRSLQDKEEQEEQ</sequence>
<dbReference type="Pfam" id="PF04970">
    <property type="entry name" value="LRAT"/>
    <property type="match status" value="1"/>
</dbReference>
<dbReference type="PROSITE" id="PS51934">
    <property type="entry name" value="LRAT"/>
    <property type="match status" value="1"/>
</dbReference>
<dbReference type="InterPro" id="IPR007053">
    <property type="entry name" value="LRAT_dom"/>
</dbReference>
<keyword evidence="5" id="KW-1133">Transmembrane helix</keyword>
<evidence type="ECO:0000256" key="4">
    <source>
        <dbReference type="ARBA" id="ARBA00023098"/>
    </source>
</evidence>
<keyword evidence="3" id="KW-0378">Hydrolase</keyword>
<dbReference type="PANTHER" id="PTHR13943">
    <property type="entry name" value="HRAS-LIKE SUPPRESSOR - RELATED"/>
    <property type="match status" value="1"/>
</dbReference>
<dbReference type="Gene3D" id="3.90.1720.10">
    <property type="entry name" value="endopeptidase domain like (from Nostoc punctiforme)"/>
    <property type="match status" value="1"/>
</dbReference>
<protein>
    <recommendedName>
        <fullName evidence="6">LRAT domain-containing protein</fullName>
    </recommendedName>
</protein>
<keyword evidence="5" id="KW-0472">Membrane</keyword>
<keyword evidence="4" id="KW-0443">Lipid metabolism</keyword>
<organism evidence="7 8">
    <name type="scientific">Pipistrellus nathusii</name>
    <name type="common">Nathusius' pipistrelle</name>
    <dbReference type="NCBI Taxonomy" id="59473"/>
    <lineage>
        <taxon>Eukaryota</taxon>
        <taxon>Metazoa</taxon>
        <taxon>Chordata</taxon>
        <taxon>Craniata</taxon>
        <taxon>Vertebrata</taxon>
        <taxon>Euteleostomi</taxon>
        <taxon>Mammalia</taxon>
        <taxon>Eutheria</taxon>
        <taxon>Laurasiatheria</taxon>
        <taxon>Chiroptera</taxon>
        <taxon>Yangochiroptera</taxon>
        <taxon>Vespertilionidae</taxon>
        <taxon>Pipistrellus</taxon>
    </lineage>
</organism>
<reference evidence="7" key="1">
    <citation type="submission" date="2023-12" db="EMBL/GenBank/DDBJ databases">
        <authorList>
            <person name="Brown T."/>
        </authorList>
    </citation>
    <scope>NUCLEOTIDE SEQUENCE</scope>
</reference>
<gene>
    <name evidence="7" type="ORF">MPIPNATIZW_LOCUS17963</name>
</gene>
<keyword evidence="2" id="KW-0808">Transferase</keyword>
<evidence type="ECO:0000256" key="2">
    <source>
        <dbReference type="ARBA" id="ARBA00022679"/>
    </source>
</evidence>
<keyword evidence="5" id="KW-0812">Transmembrane</keyword>
<proteinExistence type="inferred from homology"/>
<evidence type="ECO:0000256" key="3">
    <source>
        <dbReference type="ARBA" id="ARBA00022801"/>
    </source>
</evidence>
<dbReference type="EMBL" id="OY882866">
    <property type="protein sequence ID" value="CAK6449657.1"/>
    <property type="molecule type" value="Genomic_DNA"/>
</dbReference>
<accession>A0ABP0AGJ8</accession>